<feature type="region of interest" description="Disordered" evidence="5">
    <location>
        <begin position="922"/>
        <end position="985"/>
    </location>
</feature>
<dbReference type="EMBL" id="HG712351">
    <property type="protein sequence ID" value="CDJ50682.1"/>
    <property type="molecule type" value="Genomic_DNA"/>
</dbReference>
<feature type="domain" description="STAS" evidence="7">
    <location>
        <begin position="629"/>
        <end position="741"/>
    </location>
</feature>
<gene>
    <name evidence="8" type="ORF">EBH_0035420</name>
</gene>
<evidence type="ECO:0000256" key="4">
    <source>
        <dbReference type="ARBA" id="ARBA00023136"/>
    </source>
</evidence>
<protein>
    <submittedName>
        <fullName evidence="8">Sulfate transporter, putative</fullName>
    </submittedName>
</protein>
<comment type="subcellular location">
    <subcellularLocation>
        <location evidence="1">Membrane</location>
        <topology evidence="1">Multi-pass membrane protein</topology>
    </subcellularLocation>
</comment>
<feature type="transmembrane region" description="Helical" evidence="6">
    <location>
        <begin position="262"/>
        <end position="279"/>
    </location>
</feature>
<feature type="transmembrane region" description="Helical" evidence="6">
    <location>
        <begin position="374"/>
        <end position="395"/>
    </location>
</feature>
<dbReference type="Pfam" id="PF00916">
    <property type="entry name" value="Sulfate_transp"/>
    <property type="match status" value="1"/>
</dbReference>
<evidence type="ECO:0000256" key="2">
    <source>
        <dbReference type="ARBA" id="ARBA00022692"/>
    </source>
</evidence>
<feature type="transmembrane region" description="Helical" evidence="6">
    <location>
        <begin position="574"/>
        <end position="604"/>
    </location>
</feature>
<feature type="region of interest" description="Disordered" evidence="5">
    <location>
        <begin position="38"/>
        <end position="85"/>
    </location>
</feature>
<keyword evidence="9" id="KW-1185">Reference proteome</keyword>
<dbReference type="InterPro" id="IPR011547">
    <property type="entry name" value="SLC26A/SulP_dom"/>
</dbReference>
<proteinExistence type="predicted"/>
<accession>U6LJZ5</accession>
<evidence type="ECO:0000259" key="7">
    <source>
        <dbReference type="PROSITE" id="PS50801"/>
    </source>
</evidence>
<evidence type="ECO:0000256" key="6">
    <source>
        <dbReference type="SAM" id="Phobius"/>
    </source>
</evidence>
<evidence type="ECO:0000256" key="1">
    <source>
        <dbReference type="ARBA" id="ARBA00004141"/>
    </source>
</evidence>
<dbReference type="InterPro" id="IPR001902">
    <property type="entry name" value="SLC26A/SulP_fam"/>
</dbReference>
<dbReference type="SUPFAM" id="SSF52091">
    <property type="entry name" value="SpoIIaa-like"/>
    <property type="match status" value="1"/>
</dbReference>
<feature type="transmembrane region" description="Helical" evidence="6">
    <location>
        <begin position="286"/>
        <end position="307"/>
    </location>
</feature>
<feature type="compositionally biased region" description="Low complexity" evidence="5">
    <location>
        <begin position="924"/>
        <end position="958"/>
    </location>
</feature>
<keyword evidence="4 6" id="KW-0472">Membrane</keyword>
<dbReference type="CDD" id="cd07042">
    <property type="entry name" value="STAS_SulP_like_sulfate_transporter"/>
    <property type="match status" value="1"/>
</dbReference>
<dbReference type="VEuPathDB" id="ToxoDB:EBH_0035420"/>
<dbReference type="Pfam" id="PF01740">
    <property type="entry name" value="STAS"/>
    <property type="match status" value="1"/>
</dbReference>
<name>U6LJZ5_9EIME</name>
<reference evidence="8" key="1">
    <citation type="submission" date="2013-10" db="EMBL/GenBank/DDBJ databases">
        <title>Genomic analysis of the causative agents of coccidiosis in chickens.</title>
        <authorList>
            <person name="Reid A.J."/>
            <person name="Blake D."/>
            <person name="Billington K."/>
            <person name="Browne H."/>
            <person name="Dunn M."/>
            <person name="Hung S."/>
            <person name="Kawahara F."/>
            <person name="Miranda-Saavedra D."/>
            <person name="Mourier T."/>
            <person name="Nagra H."/>
            <person name="Otto T.D."/>
            <person name="Rawlings N."/>
            <person name="Sanchez A."/>
            <person name="Sanders M."/>
            <person name="Subramaniam C."/>
            <person name="Tay Y."/>
            <person name="Dear P."/>
            <person name="Doerig C."/>
            <person name="Gruber A."/>
            <person name="Parkinson J."/>
            <person name="Shirley M."/>
            <person name="Wan K.L."/>
            <person name="Berriman M."/>
            <person name="Tomley F."/>
            <person name="Pain A."/>
        </authorList>
    </citation>
    <scope>NUCLEOTIDE SEQUENCE [LARGE SCALE GENOMIC DNA]</scope>
    <source>
        <strain evidence="8">Houghton</strain>
    </source>
</reference>
<feature type="compositionally biased region" description="Polar residues" evidence="5">
    <location>
        <begin position="959"/>
        <end position="973"/>
    </location>
</feature>
<reference evidence="8" key="2">
    <citation type="submission" date="2013-10" db="EMBL/GenBank/DDBJ databases">
        <authorList>
            <person name="Aslett M."/>
        </authorList>
    </citation>
    <scope>NUCLEOTIDE SEQUENCE [LARGE SCALE GENOMIC DNA]</scope>
    <source>
        <strain evidence="8">Houghton</strain>
    </source>
</reference>
<dbReference type="Proteomes" id="UP000030750">
    <property type="component" value="Unassembled WGS sequence"/>
</dbReference>
<feature type="transmembrane region" description="Helical" evidence="6">
    <location>
        <begin position="524"/>
        <end position="554"/>
    </location>
</feature>
<keyword evidence="3 6" id="KW-1133">Transmembrane helix</keyword>
<feature type="transmembrane region" description="Helical" evidence="6">
    <location>
        <begin position="447"/>
        <end position="465"/>
    </location>
</feature>
<keyword evidence="2 6" id="KW-0812">Transmembrane</keyword>
<dbReference type="OrthoDB" id="288203at2759"/>
<dbReference type="Gene3D" id="3.30.750.24">
    <property type="entry name" value="STAS domain"/>
    <property type="match status" value="1"/>
</dbReference>
<evidence type="ECO:0000313" key="8">
    <source>
        <dbReference type="EMBL" id="CDJ50682.1"/>
    </source>
</evidence>
<evidence type="ECO:0000256" key="3">
    <source>
        <dbReference type="ARBA" id="ARBA00022989"/>
    </source>
</evidence>
<evidence type="ECO:0000313" key="9">
    <source>
        <dbReference type="Proteomes" id="UP000030750"/>
    </source>
</evidence>
<organism evidence="8 9">
    <name type="scientific">Eimeria brunetti</name>
    <dbReference type="NCBI Taxonomy" id="51314"/>
    <lineage>
        <taxon>Eukaryota</taxon>
        <taxon>Sar</taxon>
        <taxon>Alveolata</taxon>
        <taxon>Apicomplexa</taxon>
        <taxon>Conoidasida</taxon>
        <taxon>Coccidia</taxon>
        <taxon>Eucoccidiorida</taxon>
        <taxon>Eimeriorina</taxon>
        <taxon>Eimeriidae</taxon>
        <taxon>Eimeria</taxon>
    </lineage>
</organism>
<dbReference type="NCBIfam" id="TIGR00815">
    <property type="entry name" value="sulP"/>
    <property type="match status" value="1"/>
</dbReference>
<evidence type="ECO:0000256" key="5">
    <source>
        <dbReference type="SAM" id="MobiDB-lite"/>
    </source>
</evidence>
<sequence length="985" mass="108196">MRRPADSFPPVQGGQHEDTDHYNKFLWWRRWIYNKKDPKKHKKDDTLNHPGGGEAVELTQQRKKTDADSPTISVDRRPGRARTASPIQRKTMTEDDIHRDFSSPEEKRGPLKRLWARARRFSILGCMQSVVPLQEVLRTYKWKYLLPDMFAGISEGVMAIPQGMSYAMLARLPPQMGLYVNFVYPLVYMLFGTGRHVAVGVSAIEDLLLGESVTRIIGERERLEDISLARALAVDAKTSAEARAVLEATADLNTSLLQENRVAISVGMSVCVGLVFVLMRVLQAGLLADLLAVPVLSGFSTASAFLIGTSQLKHALGLSIPAAVEDADFKLLRQWWYCATHIKEANWVSVGICAASLCVLALCKMVNRKYLKCIPLPGPLLVVIIFTALSAGLGLEASSGVKVVGNIPKGFPSPALPRFSTSFAVITESGDPVVVDRNVCLMMLREALALTAMFFVIHISIAKTITQQKKTYSIRPDQELVALGACNFVGSCFQCFPNATSLSRTCVVASAGGFTQLHQISNALVLVFTLSFMTPLLYALPNAVLAAVVLFGVYGMLDFKECVRLARIGGLDVLLWLVCFLITIIFGAMEGILASILLSLLWLLRKTARPACAILGRLPKTFIYRNIKRFPMAVEEEGIRILRFDASLNFSNSDFFESRVLNSLLPSTRVVIVDGSSINDLDVTAIRMLERLVKTLGERGVLLLFANWKGPMRDFLQKAAFYDVLPPEHCFLSIPDAVFWANRRVMLGDASKEALEAAPPQAWSPACSQHAGAMTPAGGSLTPKGPPPAVVLRPVDLEFLAAERRRAGGSRKPKTLPFFGTNVTCLKGAQTSQSEVMLDLGEKKKSHAAFRRRSTRSQSLTSLQELDTDIADGIGMLGGPQQSILWDGLSARSADGLRVVTEITGSGQAVRWTVCAIAQEEDNGQNPQQEQQQQQQKQQEVNQDAQQETQQETTHDNTLCQSSSTHELQLTQELRSEAADPSAKP</sequence>
<dbReference type="PROSITE" id="PS50801">
    <property type="entry name" value="STAS"/>
    <property type="match status" value="1"/>
</dbReference>
<dbReference type="AlphaFoldDB" id="U6LJZ5"/>
<feature type="transmembrane region" description="Helical" evidence="6">
    <location>
        <begin position="345"/>
        <end position="362"/>
    </location>
</feature>
<dbReference type="PANTHER" id="PTHR11814">
    <property type="entry name" value="SULFATE TRANSPORTER"/>
    <property type="match status" value="1"/>
</dbReference>
<dbReference type="InterPro" id="IPR036513">
    <property type="entry name" value="STAS_dom_sf"/>
</dbReference>
<dbReference type="GO" id="GO:0055085">
    <property type="term" value="P:transmembrane transport"/>
    <property type="evidence" value="ECO:0007669"/>
    <property type="project" value="InterPro"/>
</dbReference>
<dbReference type="GO" id="GO:0016020">
    <property type="term" value="C:membrane"/>
    <property type="evidence" value="ECO:0007669"/>
    <property type="project" value="UniProtKB-SubCell"/>
</dbReference>
<dbReference type="InterPro" id="IPR002645">
    <property type="entry name" value="STAS_dom"/>
</dbReference>